<dbReference type="InterPro" id="IPR009060">
    <property type="entry name" value="UBA-like_sf"/>
</dbReference>
<dbReference type="FunFam" id="1.10.8.10:FF:000086">
    <property type="entry name" value="Ubiquitin carboxyl-terminal hydrolase"/>
    <property type="match status" value="1"/>
</dbReference>
<dbReference type="OrthoDB" id="361536at2759"/>
<dbReference type="Pfam" id="PF00627">
    <property type="entry name" value="UBA"/>
    <property type="match status" value="2"/>
</dbReference>
<dbReference type="Pfam" id="PF00687">
    <property type="entry name" value="Ribosomal_L1"/>
    <property type="match status" value="1"/>
</dbReference>
<dbReference type="SMART" id="SM00290">
    <property type="entry name" value="ZnF_UBP"/>
    <property type="match status" value="1"/>
</dbReference>
<dbReference type="PROSITE" id="PS50030">
    <property type="entry name" value="UBA"/>
    <property type="match status" value="2"/>
</dbReference>
<reference evidence="21 22" key="1">
    <citation type="journal article" date="2015" name="Nat. Commun.">
        <title>Lucilia cuprina genome unlocks parasitic fly biology to underpin future interventions.</title>
        <authorList>
            <person name="Anstead C.A."/>
            <person name="Korhonen P.K."/>
            <person name="Young N.D."/>
            <person name="Hall R.S."/>
            <person name="Jex A.R."/>
            <person name="Murali S.C."/>
            <person name="Hughes D.S."/>
            <person name="Lee S.F."/>
            <person name="Perry T."/>
            <person name="Stroehlein A.J."/>
            <person name="Ansell B.R."/>
            <person name="Breugelmans B."/>
            <person name="Hofmann A."/>
            <person name="Qu J."/>
            <person name="Dugan S."/>
            <person name="Lee S.L."/>
            <person name="Chao H."/>
            <person name="Dinh H."/>
            <person name="Han Y."/>
            <person name="Doddapaneni H.V."/>
            <person name="Worley K.C."/>
            <person name="Muzny D.M."/>
            <person name="Ioannidis P."/>
            <person name="Waterhouse R.M."/>
            <person name="Zdobnov E.M."/>
            <person name="James P.J."/>
            <person name="Bagnall N.H."/>
            <person name="Kotze A.C."/>
            <person name="Gibbs R.A."/>
            <person name="Richards S."/>
            <person name="Batterham P."/>
            <person name="Gasser R.B."/>
        </authorList>
    </citation>
    <scope>NUCLEOTIDE SEQUENCE [LARGE SCALE GENOMIC DNA]</scope>
    <source>
        <strain evidence="21 22">LS</strain>
        <tissue evidence="21">Full body</tissue>
    </source>
</reference>
<comment type="caution">
    <text evidence="21">The sequence shown here is derived from an EMBL/GenBank/DDBJ whole genome shotgun (WGS) entry which is preliminary data.</text>
</comment>
<dbReference type="PANTHER" id="PTHR24006">
    <property type="entry name" value="UBIQUITIN CARBOXYL-TERMINAL HYDROLASE"/>
    <property type="match status" value="1"/>
</dbReference>
<feature type="domain" description="UBP-type" evidence="20">
    <location>
        <begin position="171"/>
        <end position="280"/>
    </location>
</feature>
<evidence type="ECO:0000313" key="22">
    <source>
        <dbReference type="Proteomes" id="UP000037069"/>
    </source>
</evidence>
<dbReference type="SUPFAM" id="SSF57850">
    <property type="entry name" value="RING/U-box"/>
    <property type="match status" value="1"/>
</dbReference>
<dbReference type="GO" id="GO:0004843">
    <property type="term" value="F:cysteine-type deubiquitinase activity"/>
    <property type="evidence" value="ECO:0007669"/>
    <property type="project" value="UniProtKB-EC"/>
</dbReference>
<evidence type="ECO:0000313" key="21">
    <source>
        <dbReference type="EMBL" id="KNC29870.1"/>
    </source>
</evidence>
<dbReference type="Gene3D" id="3.30.40.10">
    <property type="entry name" value="Zinc/RING finger domain, C3HC4 (zinc finger)"/>
    <property type="match status" value="2"/>
</dbReference>
<dbReference type="Pfam" id="PF02148">
    <property type="entry name" value="zf-UBP"/>
    <property type="match status" value="1"/>
</dbReference>
<dbReference type="SMART" id="SM00165">
    <property type="entry name" value="UBA"/>
    <property type="match status" value="2"/>
</dbReference>
<evidence type="ECO:0000256" key="11">
    <source>
        <dbReference type="ARBA" id="ARBA00022807"/>
    </source>
</evidence>
<keyword evidence="9" id="KW-0833">Ubl conjugation pathway</keyword>
<keyword evidence="8 16" id="KW-0863">Zinc-finger</keyword>
<gene>
    <name evidence="21" type="ORF">FF38_13520</name>
</gene>
<evidence type="ECO:0000256" key="14">
    <source>
        <dbReference type="ARBA" id="ARBA00029889"/>
    </source>
</evidence>
<dbReference type="Proteomes" id="UP000037069">
    <property type="component" value="Unassembled WGS sequence"/>
</dbReference>
<evidence type="ECO:0000256" key="2">
    <source>
        <dbReference type="ARBA" id="ARBA00009085"/>
    </source>
</evidence>
<sequence>MEALCKHLSKIRVPCDNQAIYKDECVYSYDNPESPTGLYVSLTSFLGFGEEYVQKYAEKTGNCVFLHIYREKHLKEDAAKGEDEAGPERKITRLAIGVEGGYNDKDTKNYEYKDNYSIVVMPDIQNKLPFPNNDFPLIVTQSVESILAQESAISKLEKQTLTGTWDGEVRQVSKFSENLQQLNNGKKIPPSGWKCEKCDLTNNLWLNLTDGSILCGRKFFDGSGGNDHAVEHYREFSYPLAVKLGTITADGKSDVFSYPEDDMVIDSKLEDHLAHFGINMAAMKKSEKSMVELELEINQRIGEWSLLTESESELQPMSGPGYTGMRNLGNSCYINSVMQVLFTLPDFISRFVGKGAEVYFNEFPADPANDFNIQMSKLGNGLWSGKYSSITENSLDTTGISPAMFKNIIGKNHPDFGTKQQQDAYDFYLHLINLLERNSRNQPNNPVDALTFSIEDRVECMASKKVKYTRREEFCLPLVIPLEKATNLDEVKEYLEKKANCPAGAKNDKDVVRHKVPLQACLERFFAAEVIDQFYSSAIKGTTTAKKTARLVNMPDYLMMHLRKFTLGDDWVPKKLDVEVKMPDELDLSNWRASGKQAHEEELPETDTAPKFVFDENMVSSLMQMGFPQEACKRAVFHTKNGGLDIASNWLMEHIGDADFSDPFVIPNETASTESAAAFVPDADSLFMLMSMGFDERQATKALKATDGNVERAADWIFSHADDMDVTESAPVGTESNSSSSSSQRKKNARDGSGKYKLVAFISHMGTSAQVGHYVCHIKKDGQWVIFNDSKVALSQNPPKDLGYLYLYKREDVIKMVKVQKPNPKTLKKDVSEKTKNIQKKKATANSAKEKVKVIGKALENVAQKNKAVKAPQPKVKVIGKALENVAQKNKAVKAPQPKVKVIGKALENVAQKNKAVKAPQPKVKVIGKALENVAQKNKAVKAPQPKVKVIGKALENVAQKNKAVKAPQPKVKVIGKALENVAQKNKAVKAPQPKVKVIGKALENVAQKNKAAKVSQPKEEVLNKNAKKVPQKQEKPVQKKKPADVGKVENKTQKVESEIKKNQKKKPQKKDEKSEKKPTSTTPLFEPSDFNEKVFEDIVNLDNIKKVTKALKTLVEKEVSEKKTSIFSDFKYVLNVSSFKIPNCPKRMVKLNVKHSLVDTKLDDVVIIVPDLQRGAKVDYEATVQHYEDLLRENDVENIKVVPFNQLRQEVTTFEAKRKFANTYDYFLCDGRIVSHVVGFCGSIFQKPRTTFHAVHFDNPKKLKANIEHSLKRTAYKQLHKGDLFSIPVGNHRFTVNQVAENVKTVIEQLKTIFAGGYPNIRNIFLKIDIRGTTALPIYANLMGAPQETPNVIGPREQKMLKVKKQANEILSKFSMTKTGEFVKLDKKQVERKRKLREAKAVLLAKEKEVEEENEDSKLTTPPAAKKVKKAKQVKVEESKSENEEEEEEDDDAEEEEEDDDDAEEDEEEDDDDAEEDEEEDDDEEDDDAEGDAEEDDDNEDDSDEE</sequence>
<keyword evidence="12" id="KW-0862">Zinc</keyword>
<evidence type="ECO:0000256" key="13">
    <source>
        <dbReference type="ARBA" id="ARBA00029877"/>
    </source>
</evidence>
<dbReference type="SUPFAM" id="SSF54001">
    <property type="entry name" value="Cysteine proteinases"/>
    <property type="match status" value="1"/>
</dbReference>
<evidence type="ECO:0000256" key="16">
    <source>
        <dbReference type="PROSITE-ProRule" id="PRU00502"/>
    </source>
</evidence>
<keyword evidence="6" id="KW-0479">Metal-binding</keyword>
<evidence type="ECO:0000256" key="5">
    <source>
        <dbReference type="ARBA" id="ARBA00022670"/>
    </source>
</evidence>
<accession>A0A0L0CCA5</accession>
<dbReference type="Gene3D" id="1.10.8.10">
    <property type="entry name" value="DNA helicase RuvA subunit, C-terminal domain"/>
    <property type="match status" value="2"/>
</dbReference>
<evidence type="ECO:0000256" key="8">
    <source>
        <dbReference type="ARBA" id="ARBA00022771"/>
    </source>
</evidence>
<name>A0A0L0CCA5_LUCCU</name>
<dbReference type="InterPro" id="IPR050164">
    <property type="entry name" value="Peptidase_C19"/>
</dbReference>
<dbReference type="GO" id="GO:0016579">
    <property type="term" value="P:protein deubiquitination"/>
    <property type="evidence" value="ECO:0007669"/>
    <property type="project" value="InterPro"/>
</dbReference>
<dbReference type="EMBL" id="JRES01000611">
    <property type="protein sequence ID" value="KNC29870.1"/>
    <property type="molecule type" value="Genomic_DNA"/>
</dbReference>
<dbReference type="CDD" id="cd02658">
    <property type="entry name" value="Peptidase_C19B"/>
    <property type="match status" value="1"/>
</dbReference>
<feature type="region of interest" description="Disordered" evidence="17">
    <location>
        <begin position="728"/>
        <end position="751"/>
    </location>
</feature>
<dbReference type="Pfam" id="PF00443">
    <property type="entry name" value="UCH"/>
    <property type="match status" value="1"/>
</dbReference>
<dbReference type="InterPro" id="IPR001394">
    <property type="entry name" value="Peptidase_C19_UCH"/>
</dbReference>
<feature type="compositionally biased region" description="Acidic residues" evidence="17">
    <location>
        <begin position="1444"/>
        <end position="1507"/>
    </location>
</feature>
<dbReference type="SUPFAM" id="SSF56808">
    <property type="entry name" value="Ribosomal protein L1"/>
    <property type="match status" value="1"/>
</dbReference>
<dbReference type="InterPro" id="IPR018200">
    <property type="entry name" value="USP_CS"/>
</dbReference>
<dbReference type="CDD" id="cd14386">
    <property type="entry name" value="UBA2_UBP5"/>
    <property type="match status" value="1"/>
</dbReference>
<dbReference type="PROSITE" id="PS50271">
    <property type="entry name" value="ZF_UBP"/>
    <property type="match status" value="1"/>
</dbReference>
<dbReference type="PROSITE" id="PS50235">
    <property type="entry name" value="USP_3"/>
    <property type="match status" value="1"/>
</dbReference>
<feature type="region of interest" description="Disordered" evidence="17">
    <location>
        <begin position="1409"/>
        <end position="1507"/>
    </location>
</feature>
<keyword evidence="22" id="KW-1185">Reference proteome</keyword>
<evidence type="ECO:0000259" key="20">
    <source>
        <dbReference type="PROSITE" id="PS50271"/>
    </source>
</evidence>
<dbReference type="PANTHER" id="PTHR24006:SF664">
    <property type="entry name" value="UBIQUITIN CARBOXYL-TERMINAL HYDROLASE"/>
    <property type="match status" value="1"/>
</dbReference>
<dbReference type="PROSITE" id="PS00972">
    <property type="entry name" value="USP_1"/>
    <property type="match status" value="1"/>
</dbReference>
<dbReference type="GO" id="GO:0008270">
    <property type="term" value="F:zinc ion binding"/>
    <property type="evidence" value="ECO:0007669"/>
    <property type="project" value="UniProtKB-KW"/>
</dbReference>
<dbReference type="EC" id="3.4.19.12" evidence="3"/>
<dbReference type="InterPro" id="IPR013083">
    <property type="entry name" value="Znf_RING/FYVE/PHD"/>
</dbReference>
<evidence type="ECO:0000256" key="12">
    <source>
        <dbReference type="ARBA" id="ARBA00022833"/>
    </source>
</evidence>
<comment type="catalytic activity">
    <reaction evidence="1">
        <text>Thiol-dependent hydrolysis of ester, thioester, amide, peptide and isopeptide bonds formed by the C-terminal Gly of ubiquitin (a 76-residue protein attached to proteins as an intracellular targeting signal).</text>
        <dbReference type="EC" id="3.4.19.12"/>
    </reaction>
</comment>
<dbReference type="SUPFAM" id="SSF46934">
    <property type="entry name" value="UBA-like"/>
    <property type="match status" value="1"/>
</dbReference>
<keyword evidence="7" id="KW-0677">Repeat</keyword>
<evidence type="ECO:0000256" key="9">
    <source>
        <dbReference type="ARBA" id="ARBA00022786"/>
    </source>
</evidence>
<evidence type="ECO:0000256" key="10">
    <source>
        <dbReference type="ARBA" id="ARBA00022801"/>
    </source>
</evidence>
<evidence type="ECO:0000256" key="7">
    <source>
        <dbReference type="ARBA" id="ARBA00022737"/>
    </source>
</evidence>
<keyword evidence="5" id="KW-0645">Protease</keyword>
<feature type="compositionally biased region" description="Basic and acidic residues" evidence="17">
    <location>
        <begin position="1070"/>
        <end position="1079"/>
    </location>
</feature>
<evidence type="ECO:0000256" key="17">
    <source>
        <dbReference type="SAM" id="MobiDB-lite"/>
    </source>
</evidence>
<dbReference type="GO" id="GO:0005829">
    <property type="term" value="C:cytosol"/>
    <property type="evidence" value="ECO:0007669"/>
    <property type="project" value="TreeGrafter"/>
</dbReference>
<dbReference type="GO" id="GO:0005634">
    <property type="term" value="C:nucleus"/>
    <property type="evidence" value="ECO:0007669"/>
    <property type="project" value="TreeGrafter"/>
</dbReference>
<feature type="domain" description="UBA" evidence="18">
    <location>
        <begin position="613"/>
        <end position="654"/>
    </location>
</feature>
<comment type="similarity">
    <text evidence="2">Belongs to the peptidase C19 family.</text>
</comment>
<evidence type="ECO:0000256" key="3">
    <source>
        <dbReference type="ARBA" id="ARBA00012759"/>
    </source>
</evidence>
<dbReference type="STRING" id="7375.A0A0L0CCA5"/>
<protein>
    <recommendedName>
        <fullName evidence="4">Ubiquitin carboxyl-terminal hydrolase 14</fullName>
        <ecNumber evidence="3">3.4.19.12</ecNumber>
    </recommendedName>
    <alternativeName>
        <fullName evidence="13">Deubiquitinating enzyme 14</fullName>
    </alternativeName>
    <alternativeName>
        <fullName evidence="14">Ubiquitin thioesterase 14</fullName>
    </alternativeName>
    <alternativeName>
        <fullName evidence="15">Ubiquitin-specific-processing protease 14</fullName>
    </alternativeName>
</protein>
<dbReference type="FunFam" id="3.30.40.10:FF:000026">
    <property type="entry name" value="Ubiquitin carboxyl-terminal hydrolase"/>
    <property type="match status" value="1"/>
</dbReference>
<evidence type="ECO:0000259" key="18">
    <source>
        <dbReference type="PROSITE" id="PS50030"/>
    </source>
</evidence>
<dbReference type="CDD" id="cd14294">
    <property type="entry name" value="UBA1_UBP5_like"/>
    <property type="match status" value="1"/>
</dbReference>
<evidence type="ECO:0000259" key="19">
    <source>
        <dbReference type="PROSITE" id="PS50235"/>
    </source>
</evidence>
<dbReference type="InterPro" id="IPR041432">
    <property type="entry name" value="UBP13_Znf-UBP_var"/>
</dbReference>
<keyword evidence="11" id="KW-0788">Thiol protease</keyword>
<evidence type="ECO:0000256" key="15">
    <source>
        <dbReference type="ARBA" id="ARBA00032096"/>
    </source>
</evidence>
<dbReference type="InterPro" id="IPR023674">
    <property type="entry name" value="Ribosomal_uL1-like"/>
</dbReference>
<dbReference type="PROSITE" id="PS00973">
    <property type="entry name" value="USP_2"/>
    <property type="match status" value="1"/>
</dbReference>
<dbReference type="GO" id="GO:0006508">
    <property type="term" value="P:proteolysis"/>
    <property type="evidence" value="ECO:0007669"/>
    <property type="project" value="UniProtKB-KW"/>
</dbReference>
<feature type="region of interest" description="Disordered" evidence="17">
    <location>
        <begin position="1009"/>
        <end position="1086"/>
    </location>
</feature>
<dbReference type="Gene3D" id="3.90.70.10">
    <property type="entry name" value="Cysteine proteinases"/>
    <property type="match status" value="2"/>
</dbReference>
<dbReference type="Pfam" id="PF17807">
    <property type="entry name" value="zf-UBP_var"/>
    <property type="match status" value="1"/>
</dbReference>
<evidence type="ECO:0000256" key="1">
    <source>
        <dbReference type="ARBA" id="ARBA00000707"/>
    </source>
</evidence>
<dbReference type="InterPro" id="IPR015940">
    <property type="entry name" value="UBA"/>
</dbReference>
<dbReference type="InterPro" id="IPR028889">
    <property type="entry name" value="USP"/>
</dbReference>
<dbReference type="InterPro" id="IPR001607">
    <property type="entry name" value="Znf_UBP"/>
</dbReference>
<dbReference type="InterPro" id="IPR028364">
    <property type="entry name" value="Ribosomal_uL1/biogenesis"/>
</dbReference>
<evidence type="ECO:0000256" key="4">
    <source>
        <dbReference type="ARBA" id="ARBA00014611"/>
    </source>
</evidence>
<evidence type="ECO:0000256" key="6">
    <source>
        <dbReference type="ARBA" id="ARBA00022723"/>
    </source>
</evidence>
<dbReference type="InterPro" id="IPR038765">
    <property type="entry name" value="Papain-like_cys_pep_sf"/>
</dbReference>
<feature type="domain" description="UBA" evidence="18">
    <location>
        <begin position="680"/>
        <end position="720"/>
    </location>
</feature>
<keyword evidence="10" id="KW-0378">Hydrolase</keyword>
<proteinExistence type="inferred from homology"/>
<organism evidence="21 22">
    <name type="scientific">Lucilia cuprina</name>
    <name type="common">Green bottle fly</name>
    <name type="synonym">Australian sheep blowfly</name>
    <dbReference type="NCBI Taxonomy" id="7375"/>
    <lineage>
        <taxon>Eukaryota</taxon>
        <taxon>Metazoa</taxon>
        <taxon>Ecdysozoa</taxon>
        <taxon>Arthropoda</taxon>
        <taxon>Hexapoda</taxon>
        <taxon>Insecta</taxon>
        <taxon>Pterygota</taxon>
        <taxon>Neoptera</taxon>
        <taxon>Endopterygota</taxon>
        <taxon>Diptera</taxon>
        <taxon>Brachycera</taxon>
        <taxon>Muscomorpha</taxon>
        <taxon>Oestroidea</taxon>
        <taxon>Calliphoridae</taxon>
        <taxon>Luciliinae</taxon>
        <taxon>Lucilia</taxon>
    </lineage>
</organism>
<feature type="domain" description="USP" evidence="19">
    <location>
        <begin position="323"/>
        <end position="811"/>
    </location>
</feature>
<feature type="compositionally biased region" description="Basic and acidic residues" evidence="17">
    <location>
        <begin position="1032"/>
        <end position="1062"/>
    </location>
</feature>